<reference evidence="5" key="6">
    <citation type="journal article" date="1988" name="Virology">
        <title>Tumorigenic poxviruses: fine analysis of the recombination junctions in malignant rabbit fibroma virus, a recombinant between Shope fibroma virus and myxoma virus.</title>
        <authorList>
            <person name="Upton C."/>
            <person name="Macen J.L."/>
            <person name="Maranchuk R.A."/>
            <person name="DeLange A.M."/>
            <person name="McFadden G."/>
        </authorList>
    </citation>
    <scope>NUCLEOTIDE SEQUENCE [LARGE SCALE GENOMIC DNA]</scope>
    <source>
        <strain evidence="5">Kasza</strain>
    </source>
</reference>
<evidence type="ECO:0000256" key="2">
    <source>
        <dbReference type="ARBA" id="ARBA00022844"/>
    </source>
</evidence>
<dbReference type="Proteomes" id="UP000000868">
    <property type="component" value="Segment"/>
</dbReference>
<evidence type="ECO:0000313" key="4">
    <source>
        <dbReference type="EMBL" id="AAF17982.1"/>
    </source>
</evidence>
<reference evidence="4 5" key="23">
    <citation type="journal article" date="1999" name="Virology">
        <title>The complete genome sequence of shope (Rabbit) fibroma virus.</title>
        <authorList>
            <person name="Willer D.O."/>
            <person name="McFadden G."/>
            <person name="Evans D.H."/>
        </authorList>
    </citation>
    <scope>NUCLEOTIDE SEQUENCE [LARGE SCALE GENOMIC DNA]</scope>
    <source>
        <strain evidence="4 5">Kasza</strain>
    </source>
</reference>
<reference evidence="5" key="20">
    <citation type="journal article" date="1997" name="Virology">
        <title>The T1/35kDa family of poxvirus-secreted proteins bind chemokines and modulate leukocyte influx into virus-infected tissues.</title>
        <authorList>
            <person name="Graham K.A."/>
            <person name="Lalani A.S."/>
            <person name="Macen J.L."/>
            <person name="Ness T.L."/>
            <person name="Barry M."/>
            <person name="Liu L.Y."/>
            <person name="Lucas A."/>
            <person name="Clark-Lewis I."/>
            <person name="Moyer R.W."/>
            <person name="McFadden G."/>
        </authorList>
    </citation>
    <scope>NUCLEOTIDE SEQUENCE [LARGE SCALE GENOMIC DNA]</scope>
    <source>
        <strain evidence="5">Kasza</strain>
    </source>
</reference>
<dbReference type="KEGG" id="vg:1486943"/>
<reference evidence="5" key="2">
    <citation type="journal article" date="1986" name="J. Virol.">
        <title>Identification and nucleotide sequence of the thymidine kinase gene of Shope fibroma virus.</title>
        <authorList>
            <person name="Upton C."/>
            <person name="McFadden G."/>
        </authorList>
    </citation>
    <scope>NUCLEOTIDE SEQUENCE [LARGE SCALE GENOMIC DNA]</scope>
    <source>
        <strain evidence="5">Kasza</strain>
    </source>
</reference>
<reference evidence="5" key="17">
    <citation type="journal article" date="1994" name="Virology">
        <title>Characterization of the Shope fibroma virus DNA ligase gene.</title>
        <authorList>
            <person name="Parks R.J."/>
            <person name="Lichty B.D."/>
            <person name="Karakis C."/>
            <person name="Evans D.H."/>
        </authorList>
    </citation>
    <scope>NUCLEOTIDE SEQUENCE [LARGE SCALE GENOMIC DNA]</scope>
    <source>
        <strain evidence="5">Kasza</strain>
    </source>
</reference>
<reference evidence="5" key="10">
    <citation type="journal article" date="1991" name="Biochem. Biophys. Res. Commun.">
        <title>T2 open reading frame from the Shope fibroma virus encodes a soluble form of the TNF receptor.</title>
        <authorList>
            <person name="Smith C.A."/>
            <person name="Davis T."/>
            <person name="Wignall J.M."/>
            <person name="Din W.S."/>
            <person name="Farrah T."/>
            <person name="Upton C."/>
            <person name="McFadden G."/>
            <person name="Goodwin R.G."/>
        </authorList>
    </citation>
    <scope>NUCLEOTIDE SEQUENCE [LARGE SCALE GENOMIC DNA]</scope>
    <source>
        <strain evidence="5">Kasza</strain>
    </source>
</reference>
<dbReference type="Pfam" id="PF03395">
    <property type="entry name" value="Pox_P4A"/>
    <property type="match status" value="1"/>
</dbReference>
<protein>
    <submittedName>
        <fullName evidence="4">Gp099L</fullName>
    </submittedName>
</protein>
<reference evidence="5" key="15">
    <citation type="journal article" date="1993" name="Proc. Natl. Acad. Sci. U.S.A.">
        <title>Identification of a poxvirus gene encoding a uracil-DNA glycosylase.</title>
        <authorList>
            <person name="Upton C."/>
            <person name="Stuart D.T."/>
            <person name="McFadden G."/>
        </authorList>
    </citation>
    <scope>NUCLEOTIDE SEQUENCE [LARGE SCALE GENOMIC DNA]</scope>
    <source>
        <strain evidence="5">Kasza</strain>
    </source>
</reference>
<reference evidence="5" key="4">
    <citation type="journal article" date="1986" name="Virology">
        <title>Tumorigenic poxviruses: analysis of viral DNA sequences implicated in the tumorigenicity of Shope fibroma virus and malignant rabbit virus.</title>
        <authorList>
            <person name="Upton C."/>
            <person name="McFadden G."/>
        </authorList>
    </citation>
    <scope>NUCLEOTIDE SEQUENCE [LARGE SCALE GENOMIC DNA]</scope>
    <source>
        <strain evidence="5">Kasza</strain>
    </source>
</reference>
<comment type="function">
    <text evidence="3">Core protein 4a is the most abundant virion protein. Major component of the virion core that undergoes proteolytic processing during the immature virion (IV) to mature virion (MV) transition.</text>
</comment>
<gene>
    <name evidence="4" type="primary">s099L</name>
</gene>
<reference evidence="5" key="8">
    <citation type="journal article" date="1990" name="Virology">
        <title>The complete DNA sequence of vaccinia virus.</title>
        <authorList>
            <person name="Goebel S.J."/>
            <person name="Johnson G.P."/>
            <person name="Perkus M.E."/>
            <person name="Davis S.W."/>
            <person name="Winslow J.P."/>
            <person name="Paoletti E."/>
        </authorList>
    </citation>
    <scope>NUCLEOTIDE SEQUENCE [LARGE SCALE GENOMIC DNA]</scope>
    <source>
        <strain evidence="5">Kasza</strain>
    </source>
</reference>
<evidence type="ECO:0000256" key="1">
    <source>
        <dbReference type="ARBA" id="ARBA00004328"/>
    </source>
</evidence>
<dbReference type="GO" id="GO:0044423">
    <property type="term" value="C:virion component"/>
    <property type="evidence" value="ECO:0007669"/>
    <property type="project" value="UniProtKB-KW"/>
</dbReference>
<evidence type="ECO:0000313" key="5">
    <source>
        <dbReference type="Proteomes" id="UP000000868"/>
    </source>
</evidence>
<proteinExistence type="predicted"/>
<reference evidence="5" key="9">
    <citation type="journal article" date="1990" name="Virology">
        <title>Tumorigenic poxviruses: characterization of the expression of an epidermal growth factor related gene in Shope fibroma virus.</title>
        <authorList>
            <person name="Chang W."/>
            <person name="Macaulay C."/>
            <person name="Hu S.L."/>
            <person name="Tam J.P."/>
            <person name="McFadden G."/>
        </authorList>
    </citation>
    <scope>NUCLEOTIDE SEQUENCE [LARGE SCALE GENOMIC DNA]</scope>
    <source>
        <strain evidence="5">Kasza</strain>
    </source>
</reference>
<reference evidence="5" key="18">
    <citation type="journal article" date="1995" name="Virology">
        <title>Myxoma virus and Shope fibroma virus encode dual-specificity tyrosine/serine phosphatases which are essential for virus viability.</title>
        <authorList>
            <person name="Mossman K."/>
            <person name="Ostergaard H."/>
            <person name="Upton C."/>
            <person name="McFadden G."/>
        </authorList>
    </citation>
    <scope>NUCLEOTIDE SEQUENCE [LARGE SCALE GENOMIC DNA]</scope>
    <source>
        <strain evidence="5">Kasza</strain>
    </source>
</reference>
<comment type="subcellular location">
    <subcellularLocation>
        <location evidence="1">Virion</location>
    </subcellularLocation>
</comment>
<organism evidence="5">
    <name type="scientific">Rabbit fibroma virus (strain Kasza)</name>
    <name type="common">RFV</name>
    <name type="synonym">Shope fibroma virus (strain Kasza)</name>
    <dbReference type="NCBI Taxonomy" id="10272"/>
    <lineage>
        <taxon>Viruses</taxon>
        <taxon>Varidnaviria</taxon>
        <taxon>Bamfordvirae</taxon>
        <taxon>Nucleocytoviricota</taxon>
        <taxon>Pokkesviricetes</taxon>
        <taxon>Chitovirales</taxon>
        <taxon>Poxviridae</taxon>
        <taxon>Chordopoxvirinae</taxon>
        <taxon>Leporipoxvirus</taxon>
        <taxon>Leporipoxvirus shope</taxon>
        <taxon>Rabbit fibroma virus</taxon>
    </lineage>
</organism>
<reference evidence="5" key="13">
    <citation type="journal article" date="1992" name="J. Gen. Virol.">
        <title>Nucleotide sequence analysis of a unique near-terminal region of the tumorigenic poxvirus, Shope fibroma virus.</title>
        <authorList>
            <person name="Massung R.F."/>
            <person name="McFadden G."/>
            <person name="Moyer R.W."/>
        </authorList>
    </citation>
    <scope>NUCLEOTIDE SEQUENCE [LARGE SCALE GENOMIC DNA]</scope>
    <source>
        <strain evidence="5">Kasza</strain>
    </source>
</reference>
<accession>Q9Q8X9</accession>
<reference evidence="5" key="7">
    <citation type="journal article" date="1990" name="Virology">
        <title>Identification and DNA sequence of the Shope fibroma virus DNA topoisomerase gene.</title>
        <authorList>
            <person name="Upton C."/>
            <person name="Opgenorth A."/>
            <person name="Traktman P."/>
            <person name="McFadden G."/>
        </authorList>
    </citation>
    <scope>NUCLEOTIDE SEQUENCE [LARGE SCALE GENOMIC DNA]</scope>
    <source>
        <strain evidence="5">Kasza</strain>
    </source>
</reference>
<keyword evidence="5" id="KW-1185">Reference proteome</keyword>
<reference evidence="5" key="21">
    <citation type="journal article" date="1999" name="J. Mol. Biol.">
        <title>Shope fibroma virus DNA topoisomerase catalyses holliday junction resolution and hairpin formation in vitro.</title>
        <authorList>
            <person name="Palaniyar N."/>
            <person name="Gerasimopoulos E."/>
            <person name="Evans D.H."/>
        </authorList>
    </citation>
    <scope>NUCLEOTIDE SEQUENCE [LARGE SCALE GENOMIC DNA]</scope>
    <source>
        <strain evidence="5">Kasza</strain>
    </source>
</reference>
<name>Q9Q8X9_RFVKA</name>
<reference evidence="5" key="16">
    <citation type="journal article" date="1994" name="J. Virol.">
        <title>A poxvirus protein with a RING finger motif binds zinc and localizes in virus factories.</title>
        <authorList>
            <person name="Upton C."/>
            <person name="Schiff L."/>
            <person name="Rice S.A."/>
            <person name="Dowdeswell T."/>
            <person name="Yang X."/>
            <person name="McFadden G."/>
        </authorList>
    </citation>
    <scope>NUCLEOTIDE SEQUENCE [LARGE SCALE GENOMIC DNA]</scope>
    <source>
        <strain evidence="5">Kasza</strain>
    </source>
</reference>
<reference evidence="5" key="5">
    <citation type="journal article" date="1987" name="Virology">
        <title>Tumorigenic poxviruses: genomic organization and DNA sequence of the telomeric region of the Shope fibroma virus genome.</title>
        <authorList>
            <person name="Upton C."/>
            <person name="DeLange A.M."/>
            <person name="McFadden G."/>
        </authorList>
    </citation>
    <scope>NUCLEOTIDE SEQUENCE [LARGE SCALE GENOMIC DNA]</scope>
    <source>
        <strain evidence="5">Kasza</strain>
    </source>
</reference>
<reference evidence="5" key="22">
    <citation type="journal article" date="1999" name="J. Virol.">
        <title>Myxoma virus encodes an alpha2,3-sialyltransferase that enhances virulence.</title>
        <authorList>
            <person name="Jackson R.J."/>
            <person name="Hall D.F."/>
            <person name="Kerr P.J."/>
        </authorList>
    </citation>
    <scope>NUCLEOTIDE SEQUENCE [LARGE SCALE GENOMIC DNA]</scope>
    <source>
        <strain evidence="5">Kasza</strain>
    </source>
</reference>
<reference evidence="5" key="14">
    <citation type="journal article" date="1992" name="Virus Res.">
        <title>Sequence and analysis of the BamHI 'D' fragment of Shope fibroma virus: comparison with similar regions of related poxviruses.</title>
        <authorList>
            <person name="Strayer D.S."/>
            <person name="Jerng H.H."/>
        </authorList>
    </citation>
    <scope>NUCLEOTIDE SEQUENCE [LARGE SCALE GENOMIC DNA]</scope>
    <source>
        <strain evidence="5">Kasza</strain>
    </source>
</reference>
<evidence type="ECO:0000256" key="3">
    <source>
        <dbReference type="ARBA" id="ARBA00025267"/>
    </source>
</evidence>
<dbReference type="InterPro" id="IPR005058">
    <property type="entry name" value="Poxvirus_P4A"/>
</dbReference>
<dbReference type="GO" id="GO:0005198">
    <property type="term" value="F:structural molecule activity"/>
    <property type="evidence" value="ECO:0007669"/>
    <property type="project" value="InterPro"/>
</dbReference>
<reference evidence="4 5" key="1">
    <citation type="journal article" date="1984" name="J. Virol.">
        <title>Tumorigenic poxviruses: construction of the composite physical map of the Shope fibroma virus genome.</title>
        <authorList>
            <person name="Delange A.M."/>
            <person name="Macaulay C."/>
            <person name="Block W."/>
            <person name="Mueller T."/>
            <person name="McFadden G."/>
        </authorList>
    </citation>
    <scope>NUCLEOTIDE SEQUENCE [LARGE SCALE GENOMIC DNA]</scope>
    <source>
        <strain evidence="4 5">Kasza</strain>
    </source>
</reference>
<reference evidence="5" key="11">
    <citation type="journal article" date="1991" name="Virology">
        <title>Identification and DNA sequence of the large subunit of the capping enzyme from Shope fibroma virus.</title>
        <authorList>
            <person name="Upton C."/>
            <person name="Stuart D."/>
            <person name="McFadden G."/>
        </authorList>
    </citation>
    <scope>NUCLEOTIDE SEQUENCE [LARGE SCALE GENOMIC DNA]</scope>
    <source>
        <strain evidence="5">Kasza</strain>
    </source>
</reference>
<dbReference type="EMBL" id="AF170722">
    <property type="protein sequence ID" value="AAF17982.1"/>
    <property type="molecule type" value="Genomic_DNA"/>
</dbReference>
<organismHost>
    <name type="scientific">Oryctolagus cuniculus</name>
    <name type="common">Rabbit</name>
    <dbReference type="NCBI Taxonomy" id="9986"/>
</organismHost>
<keyword evidence="2" id="KW-0946">Virion</keyword>
<dbReference type="RefSeq" id="NP_051988.1">
    <property type="nucleotide sequence ID" value="NC_001266.1"/>
</dbReference>
<sequence>MIPINSITTLDQLEDSEYLFKVISTILPSICLDYKVEDELKTNFVHPFDVLINPKYGETVDLRNIQNSVQKIGINYLLDRHSSVKLFTNLLQPGYISTIPVDRYDAKKNSIINTHTFNDLPNFTKDLVMFRLRSPERHARFLGGYLPPEQGGFDATVVDDTFDFEYPDLAFENTYALNLLYKNVIKEPYGVLFRARVSNGIMFYRDFVNLLGVRELLDGQTRVRFDQHYNMQQMSNHYNIPLRAFNPLRTDLLTMSTKYAILHRQYFSSYYVHAPYTYNGDPIIDSTPSVISILVSMRFQRYIPKLQSLYPNLPSMNAATVTVRNINGVRQVRNLNMNITFVEISANVEYFITLLNMFLKEYKADPLSIVNPSMFWDGIEYEEYKSKKISEIIFYNATCYVFGLYNKDGTTYCSMLTDIIAANQTPLRVCFLPRTLSGKTVPKLVSEILESVNTTSRKEFPKKPASKLMHIGLSENNFMRFFQLLRLITNRPPEVAIKEVLVLYAGFKINDTGTPHLIKKESYQDFVLLLFSAMGFKVQVKKSVIGSNNHTVISIRPRVSKQYINNMLMKSSCTKDEADKLISATHDLLHFMVSAGDYKDYQSYYYTRYLFPTYFFGGNANDGTTEDETIIHITERMNMLDRINIRGIFSATTTDELMNVDAFGPENVIFKNNLKYLIETNQLTGDSITQTMPLNILDKLVTTAGVPCSVSLNDVIENISNEADDCDSTNDITDLINTALKETYTKRNTSIVSQSFGAVANQSQKQLEDFKQSTCKMAVIFKHLARSIYMVERIFNTRISDEVKLDILEKLKAFSNISRSLYVDLISVETLKAILYIIKQSGRSVERTEEIGPDEIRKSYEIIKPKIISMTNYYTQMSRDYFNFMKKNLNMRDESLTSFDTE</sequence>
<reference evidence="5" key="3">
    <citation type="journal article" date="1986" name="Mol. Cell. Biol.">
        <title>DNA sequence homology between the terminal inverted repeats of Shope fibroma virus and an endogenous cellular plasmid species.</title>
        <authorList>
            <person name="Upton C."/>
            <person name="McFadden G."/>
        </authorList>
    </citation>
    <scope>NUCLEOTIDE SEQUENCE [LARGE SCALE GENOMIC DNA]</scope>
    <source>
        <strain evidence="5">Kasza</strain>
    </source>
</reference>
<reference evidence="5" key="19">
    <citation type="journal article" date="1995" name="Virology">
        <title>Species specificity of ectromelia virus and vaccinia virus interferon-gamma binding proteins.</title>
        <authorList>
            <person name="Mossman K."/>
            <person name="Upton C."/>
            <person name="Buller R.M."/>
            <person name="McFadden G."/>
        </authorList>
    </citation>
    <scope>NUCLEOTIDE SEQUENCE [LARGE SCALE GENOMIC DNA]</scope>
    <source>
        <strain evidence="5">Kasza</strain>
    </source>
</reference>
<reference evidence="4 5" key="12">
    <citation type="journal article" date="1991" name="Virology">
        <title>Sequence and analysis of a portion of the genomes of Shope fibroma virus and malignant rabbit fibroma virus that is important for viral replication in lymphocytes.</title>
        <authorList>
            <person name="Strayer D.S."/>
            <person name="Jerng H.H."/>
            <person name="O'Connor K."/>
        </authorList>
    </citation>
    <scope>NUCLEOTIDE SEQUENCE [LARGE SCALE GENOMIC DNA]</scope>
    <source>
        <strain evidence="4 5">Kasza</strain>
    </source>
</reference>